<evidence type="ECO:0000259" key="1">
    <source>
        <dbReference type="Pfam" id="PF07499"/>
    </source>
</evidence>
<feature type="non-terminal residue" evidence="2">
    <location>
        <position position="50"/>
    </location>
</feature>
<dbReference type="InterPro" id="IPR011114">
    <property type="entry name" value="RuvA_C"/>
</dbReference>
<gene>
    <name evidence="2" type="ORF">Q604_UNBC11055G0001</name>
</gene>
<reference evidence="2" key="1">
    <citation type="submission" date="2013-12" db="EMBL/GenBank/DDBJ databases">
        <title>A Varibaculum cambriense genome reconstructed from a premature infant gut community with otherwise low bacterial novelty that shifts toward anaerobic metabolism during the third week of life.</title>
        <authorList>
            <person name="Brown C.T."/>
            <person name="Sharon I."/>
            <person name="Thomas B.C."/>
            <person name="Castelle C.J."/>
            <person name="Morowitz M.J."/>
            <person name="Banfield J.F."/>
        </authorList>
    </citation>
    <scope>NUCLEOTIDE SEQUENCE</scope>
</reference>
<dbReference type="GO" id="GO:0006281">
    <property type="term" value="P:DNA repair"/>
    <property type="evidence" value="ECO:0007669"/>
    <property type="project" value="InterPro"/>
</dbReference>
<dbReference type="SUPFAM" id="SSF46929">
    <property type="entry name" value="DNA helicase RuvA subunit, C-terminal domain"/>
    <property type="match status" value="1"/>
</dbReference>
<feature type="domain" description="Holliday junction DNA helicase RuvA C-terminal" evidence="1">
    <location>
        <begin position="2"/>
        <end position="43"/>
    </location>
</feature>
<dbReference type="CDD" id="cd14332">
    <property type="entry name" value="UBA_RuvA_C"/>
    <property type="match status" value="1"/>
</dbReference>
<keyword evidence="2" id="KW-0547">Nucleotide-binding</keyword>
<organism evidence="2">
    <name type="scientific">human gut metagenome</name>
    <dbReference type="NCBI Taxonomy" id="408170"/>
    <lineage>
        <taxon>unclassified sequences</taxon>
        <taxon>metagenomes</taxon>
        <taxon>organismal metagenomes</taxon>
    </lineage>
</organism>
<protein>
    <submittedName>
        <fullName evidence="2">Holliday junction ATP-dependent DNA helicase RuvA</fullName>
    </submittedName>
</protein>
<evidence type="ECO:0000313" key="2">
    <source>
        <dbReference type="EMBL" id="ETJ34521.1"/>
    </source>
</evidence>
<name>W1XWJ5_9ZZZZ</name>
<comment type="caution">
    <text evidence="2">The sequence shown here is derived from an EMBL/GenBank/DDBJ whole genome shotgun (WGS) entry which is preliminary data.</text>
</comment>
<keyword evidence="2" id="KW-0067">ATP-binding</keyword>
<dbReference type="GO" id="GO:0009379">
    <property type="term" value="C:Holliday junction helicase complex"/>
    <property type="evidence" value="ECO:0007669"/>
    <property type="project" value="InterPro"/>
</dbReference>
<dbReference type="AlphaFoldDB" id="W1XWJ5"/>
<dbReference type="GO" id="GO:0009378">
    <property type="term" value="F:four-way junction helicase activity"/>
    <property type="evidence" value="ECO:0007669"/>
    <property type="project" value="InterPro"/>
</dbReference>
<dbReference type="Pfam" id="PF07499">
    <property type="entry name" value="RuvA_C"/>
    <property type="match status" value="1"/>
</dbReference>
<sequence length="50" mass="5207">MLAALVQLGWNEATARQAVGAVESGAQEQGEALSVPELLRASLPWTGEVT</sequence>
<dbReference type="Gene3D" id="1.10.8.10">
    <property type="entry name" value="DNA helicase RuvA subunit, C-terminal domain"/>
    <property type="match status" value="1"/>
</dbReference>
<dbReference type="EMBL" id="AZMM01011055">
    <property type="protein sequence ID" value="ETJ34521.1"/>
    <property type="molecule type" value="Genomic_DNA"/>
</dbReference>
<keyword evidence="2" id="KW-0378">Hydrolase</keyword>
<dbReference type="GO" id="GO:0005524">
    <property type="term" value="F:ATP binding"/>
    <property type="evidence" value="ECO:0007669"/>
    <property type="project" value="InterPro"/>
</dbReference>
<dbReference type="InterPro" id="IPR036267">
    <property type="entry name" value="RuvA_C_sf"/>
</dbReference>
<accession>W1XWJ5</accession>
<proteinExistence type="predicted"/>
<keyword evidence="2" id="KW-0347">Helicase</keyword>
<dbReference type="GO" id="GO:0006310">
    <property type="term" value="P:DNA recombination"/>
    <property type="evidence" value="ECO:0007669"/>
    <property type="project" value="InterPro"/>
</dbReference>